<reference evidence="1 2" key="1">
    <citation type="submission" date="2020-08" db="EMBL/GenBank/DDBJ databases">
        <title>Genomic Encyclopedia of Type Strains, Phase IV (KMG-IV): sequencing the most valuable type-strain genomes for metagenomic binning, comparative biology and taxonomic classification.</title>
        <authorList>
            <person name="Goeker M."/>
        </authorList>
    </citation>
    <scope>NUCLEOTIDE SEQUENCE [LARGE SCALE GENOMIC DNA]</scope>
    <source>
        <strain evidence="1 2">DSM 18233</strain>
    </source>
</reference>
<organism evidence="1 2">
    <name type="scientific">Silvimonas terrae</name>
    <dbReference type="NCBI Taxonomy" id="300266"/>
    <lineage>
        <taxon>Bacteria</taxon>
        <taxon>Pseudomonadati</taxon>
        <taxon>Pseudomonadota</taxon>
        <taxon>Betaproteobacteria</taxon>
        <taxon>Neisseriales</taxon>
        <taxon>Chitinibacteraceae</taxon>
        <taxon>Silvimonas</taxon>
    </lineage>
</organism>
<keyword evidence="2" id="KW-1185">Reference proteome</keyword>
<accession>A0A840RFS0</accession>
<dbReference type="EMBL" id="JACHHN010000005">
    <property type="protein sequence ID" value="MBB5192175.1"/>
    <property type="molecule type" value="Genomic_DNA"/>
</dbReference>
<comment type="caution">
    <text evidence="1">The sequence shown here is derived from an EMBL/GenBank/DDBJ whole genome shotgun (WGS) entry which is preliminary data.</text>
</comment>
<gene>
    <name evidence="1" type="ORF">HNQ50_002912</name>
</gene>
<name>A0A840RFS0_9NEIS</name>
<proteinExistence type="predicted"/>
<protein>
    <submittedName>
        <fullName evidence="1">Uncharacterized protein</fullName>
    </submittedName>
</protein>
<dbReference type="AlphaFoldDB" id="A0A840RFS0"/>
<evidence type="ECO:0000313" key="2">
    <source>
        <dbReference type="Proteomes" id="UP000543030"/>
    </source>
</evidence>
<evidence type="ECO:0000313" key="1">
    <source>
        <dbReference type="EMBL" id="MBB5192175.1"/>
    </source>
</evidence>
<sequence>MAKPVQHAGRQTFSLAQSACQGTAGLHASPPAGIRAPDL</sequence>
<dbReference type="Proteomes" id="UP000543030">
    <property type="component" value="Unassembled WGS sequence"/>
</dbReference>